<sequence length="115" mass="13171">MRRLMVRTAMLVITASFYCSNLAGHALAPWLAEHTWRLSERVASRFSQTRVARLTVTGNRVCEPWDPYANTTRACNMAVCEGLGSEMRRRYSYRTVHFLPGRLAQLFLVRFADGT</sequence>
<gene>
    <name evidence="2" type="ORF">B0T21DRAFT_379038</name>
</gene>
<accession>A0AA40DFB6</accession>
<evidence type="ECO:0000256" key="1">
    <source>
        <dbReference type="SAM" id="SignalP"/>
    </source>
</evidence>
<reference evidence="2" key="1">
    <citation type="submission" date="2023-06" db="EMBL/GenBank/DDBJ databases">
        <title>Genome-scale phylogeny and comparative genomics of the fungal order Sordariales.</title>
        <authorList>
            <consortium name="Lawrence Berkeley National Laboratory"/>
            <person name="Hensen N."/>
            <person name="Bonometti L."/>
            <person name="Westerberg I."/>
            <person name="Brannstrom I.O."/>
            <person name="Guillou S."/>
            <person name="Cros-Aarteil S."/>
            <person name="Calhoun S."/>
            <person name="Haridas S."/>
            <person name="Kuo A."/>
            <person name="Mondo S."/>
            <person name="Pangilinan J."/>
            <person name="Riley R."/>
            <person name="Labutti K."/>
            <person name="Andreopoulos B."/>
            <person name="Lipzen A."/>
            <person name="Chen C."/>
            <person name="Yanf M."/>
            <person name="Daum C."/>
            <person name="Ng V."/>
            <person name="Clum A."/>
            <person name="Steindorff A."/>
            <person name="Ohm R."/>
            <person name="Martin F."/>
            <person name="Silar P."/>
            <person name="Natvig D."/>
            <person name="Lalanne C."/>
            <person name="Gautier V."/>
            <person name="Ament-Velasquez S.L."/>
            <person name="Kruys A."/>
            <person name="Hutchinson M.I."/>
            <person name="Powell A.J."/>
            <person name="Barry K."/>
            <person name="Miller A.N."/>
            <person name="Grigoriev I.V."/>
            <person name="Debuchy R."/>
            <person name="Gladieux P."/>
            <person name="Thoren M.H."/>
            <person name="Johannesson H."/>
        </authorList>
    </citation>
    <scope>NUCLEOTIDE SEQUENCE</scope>
    <source>
        <strain evidence="2">CBS 540.89</strain>
    </source>
</reference>
<keyword evidence="3" id="KW-1185">Reference proteome</keyword>
<evidence type="ECO:0000313" key="2">
    <source>
        <dbReference type="EMBL" id="KAK0701359.1"/>
    </source>
</evidence>
<protein>
    <recommendedName>
        <fullName evidence="4">Secreted protein</fullName>
    </recommendedName>
</protein>
<evidence type="ECO:0000313" key="3">
    <source>
        <dbReference type="Proteomes" id="UP001172159"/>
    </source>
</evidence>
<comment type="caution">
    <text evidence="2">The sequence shown here is derived from an EMBL/GenBank/DDBJ whole genome shotgun (WGS) entry which is preliminary data.</text>
</comment>
<proteinExistence type="predicted"/>
<keyword evidence="1" id="KW-0732">Signal</keyword>
<name>A0AA40DFB6_9PEZI</name>
<organism evidence="2 3">
    <name type="scientific">Apiosordaria backusii</name>
    <dbReference type="NCBI Taxonomy" id="314023"/>
    <lineage>
        <taxon>Eukaryota</taxon>
        <taxon>Fungi</taxon>
        <taxon>Dikarya</taxon>
        <taxon>Ascomycota</taxon>
        <taxon>Pezizomycotina</taxon>
        <taxon>Sordariomycetes</taxon>
        <taxon>Sordariomycetidae</taxon>
        <taxon>Sordariales</taxon>
        <taxon>Lasiosphaeriaceae</taxon>
        <taxon>Apiosordaria</taxon>
    </lineage>
</organism>
<feature type="chain" id="PRO_5041363445" description="Secreted protein" evidence="1">
    <location>
        <begin position="20"/>
        <end position="115"/>
    </location>
</feature>
<evidence type="ECO:0008006" key="4">
    <source>
        <dbReference type="Google" id="ProtNLM"/>
    </source>
</evidence>
<dbReference type="EMBL" id="JAUKTV010000029">
    <property type="protein sequence ID" value="KAK0701359.1"/>
    <property type="molecule type" value="Genomic_DNA"/>
</dbReference>
<dbReference type="AlphaFoldDB" id="A0AA40DFB6"/>
<feature type="signal peptide" evidence="1">
    <location>
        <begin position="1"/>
        <end position="19"/>
    </location>
</feature>
<dbReference type="Proteomes" id="UP001172159">
    <property type="component" value="Unassembled WGS sequence"/>
</dbReference>